<dbReference type="GO" id="GO:0031145">
    <property type="term" value="P:anaphase-promoting complex-dependent catabolic process"/>
    <property type="evidence" value="ECO:0007669"/>
    <property type="project" value="TreeGrafter"/>
</dbReference>
<feature type="repeat" description="ANK" evidence="5">
    <location>
        <begin position="1480"/>
        <end position="1512"/>
    </location>
</feature>
<dbReference type="GO" id="GO:0005680">
    <property type="term" value="C:anaphase-promoting complex"/>
    <property type="evidence" value="ECO:0007669"/>
    <property type="project" value="InterPro"/>
</dbReference>
<name>A0A9W8G7J4_9FUNG</name>
<feature type="compositionally biased region" description="Polar residues" evidence="6">
    <location>
        <begin position="1646"/>
        <end position="1664"/>
    </location>
</feature>
<dbReference type="GO" id="GO:0070979">
    <property type="term" value="P:protein K11-linked ubiquitination"/>
    <property type="evidence" value="ECO:0007669"/>
    <property type="project" value="TreeGrafter"/>
</dbReference>
<feature type="region of interest" description="Disordered" evidence="6">
    <location>
        <begin position="638"/>
        <end position="680"/>
    </location>
</feature>
<evidence type="ECO:0000256" key="2">
    <source>
        <dbReference type="ARBA" id="ARBA00022618"/>
    </source>
</evidence>
<dbReference type="PANTHER" id="PTHR12827:SF3">
    <property type="entry name" value="ANAPHASE-PROMOTING COMPLEX SUBUNIT 1"/>
    <property type="match status" value="1"/>
</dbReference>
<dbReference type="Gene3D" id="1.25.40.20">
    <property type="entry name" value="Ankyrin repeat-containing domain"/>
    <property type="match status" value="2"/>
</dbReference>
<accession>A0A9W8G7J4</accession>
<keyword evidence="4" id="KW-0131">Cell cycle</keyword>
<feature type="compositionally biased region" description="Polar residues" evidence="6">
    <location>
        <begin position="650"/>
        <end position="667"/>
    </location>
</feature>
<keyword evidence="2" id="KW-0132">Cell division</keyword>
<feature type="domain" description="Anaphase-promoting complex subunit 1 N-terminal" evidence="7">
    <location>
        <begin position="40"/>
        <end position="189"/>
    </location>
</feature>
<feature type="region of interest" description="Disordered" evidence="6">
    <location>
        <begin position="266"/>
        <end position="294"/>
    </location>
</feature>
<keyword evidence="5" id="KW-0040">ANK repeat</keyword>
<dbReference type="InterPro" id="IPR024990">
    <property type="entry name" value="Apc1"/>
</dbReference>
<feature type="region of interest" description="Disordered" evidence="6">
    <location>
        <begin position="1643"/>
        <end position="1684"/>
    </location>
</feature>
<comment type="caution">
    <text evidence="8">The sequence shown here is derived from an EMBL/GenBank/DDBJ whole genome shotgun (WGS) entry which is preliminary data.</text>
</comment>
<dbReference type="PANTHER" id="PTHR12827">
    <property type="entry name" value="MEIOTIC CHECKPOINT REGULATOR TSG24 FAMILY MEMBER"/>
    <property type="match status" value="1"/>
</dbReference>
<dbReference type="GO" id="GO:0060090">
    <property type="term" value="F:molecular adaptor activity"/>
    <property type="evidence" value="ECO:0007669"/>
    <property type="project" value="TreeGrafter"/>
</dbReference>
<dbReference type="Pfam" id="PF12796">
    <property type="entry name" value="Ank_2"/>
    <property type="match status" value="1"/>
</dbReference>
<dbReference type="InterPro" id="IPR036770">
    <property type="entry name" value="Ankyrin_rpt-contain_sf"/>
</dbReference>
<evidence type="ECO:0000259" key="7">
    <source>
        <dbReference type="Pfam" id="PF12859"/>
    </source>
</evidence>
<dbReference type="EMBL" id="JANBTW010000047">
    <property type="protein sequence ID" value="KAJ2675508.1"/>
    <property type="molecule type" value="Genomic_DNA"/>
</dbReference>
<dbReference type="SMART" id="SM00248">
    <property type="entry name" value="ANK"/>
    <property type="match status" value="3"/>
</dbReference>
<dbReference type="Pfam" id="PF12859">
    <property type="entry name" value="ANAPC1"/>
    <property type="match status" value="1"/>
</dbReference>
<evidence type="ECO:0000256" key="1">
    <source>
        <dbReference type="ARBA" id="ARBA00010547"/>
    </source>
</evidence>
<dbReference type="PROSITE" id="PS50088">
    <property type="entry name" value="ANK_REPEAT"/>
    <property type="match status" value="3"/>
</dbReference>
<evidence type="ECO:0000256" key="5">
    <source>
        <dbReference type="PROSITE-ProRule" id="PRU00023"/>
    </source>
</evidence>
<evidence type="ECO:0000313" key="8">
    <source>
        <dbReference type="EMBL" id="KAJ2675508.1"/>
    </source>
</evidence>
<protein>
    <submittedName>
        <fullName evidence="8">Anaphase-promoting complex subunit 1</fullName>
    </submittedName>
</protein>
<organism evidence="8 9">
    <name type="scientific">Coemansia spiralis</name>
    <dbReference type="NCBI Taxonomy" id="417178"/>
    <lineage>
        <taxon>Eukaryota</taxon>
        <taxon>Fungi</taxon>
        <taxon>Fungi incertae sedis</taxon>
        <taxon>Zoopagomycota</taxon>
        <taxon>Kickxellomycotina</taxon>
        <taxon>Kickxellomycetes</taxon>
        <taxon>Kickxellales</taxon>
        <taxon>Kickxellaceae</taxon>
        <taxon>Coemansia</taxon>
    </lineage>
</organism>
<proteinExistence type="inferred from homology"/>
<reference evidence="8" key="1">
    <citation type="submission" date="2022-07" db="EMBL/GenBank/DDBJ databases">
        <title>Phylogenomic reconstructions and comparative analyses of Kickxellomycotina fungi.</title>
        <authorList>
            <person name="Reynolds N.K."/>
            <person name="Stajich J.E."/>
            <person name="Barry K."/>
            <person name="Grigoriev I.V."/>
            <person name="Crous P."/>
            <person name="Smith M.E."/>
        </authorList>
    </citation>
    <scope>NUCLEOTIDE SEQUENCE</scope>
    <source>
        <strain evidence="8">NRRL 3115</strain>
    </source>
</reference>
<dbReference type="InterPro" id="IPR002110">
    <property type="entry name" value="Ankyrin_rpt"/>
</dbReference>
<dbReference type="SUPFAM" id="SSF48403">
    <property type="entry name" value="Ankyrin repeat"/>
    <property type="match status" value="1"/>
</dbReference>
<dbReference type="PROSITE" id="PS50297">
    <property type="entry name" value="ANK_REP_REGION"/>
    <property type="match status" value="3"/>
</dbReference>
<evidence type="ECO:0000256" key="4">
    <source>
        <dbReference type="ARBA" id="ARBA00023306"/>
    </source>
</evidence>
<dbReference type="GO" id="GO:0051301">
    <property type="term" value="P:cell division"/>
    <property type="evidence" value="ECO:0007669"/>
    <property type="project" value="UniProtKB-KW"/>
</dbReference>
<evidence type="ECO:0000313" key="9">
    <source>
        <dbReference type="Proteomes" id="UP001151518"/>
    </source>
</evidence>
<gene>
    <name evidence="8" type="primary">APC1</name>
    <name evidence="8" type="ORF">GGI25_003925</name>
</gene>
<feature type="compositionally biased region" description="Polar residues" evidence="6">
    <location>
        <begin position="1675"/>
        <end position="1684"/>
    </location>
</feature>
<evidence type="ECO:0000256" key="3">
    <source>
        <dbReference type="ARBA" id="ARBA00022776"/>
    </source>
</evidence>
<dbReference type="OrthoDB" id="26401at2759"/>
<dbReference type="InterPro" id="IPR011989">
    <property type="entry name" value="ARM-like"/>
</dbReference>
<feature type="repeat" description="ANK" evidence="5">
    <location>
        <begin position="1582"/>
        <end position="1614"/>
    </location>
</feature>
<feature type="repeat" description="ANK" evidence="5">
    <location>
        <begin position="1549"/>
        <end position="1581"/>
    </location>
</feature>
<dbReference type="Gene3D" id="1.25.10.10">
    <property type="entry name" value="Leucine-rich Repeat Variant"/>
    <property type="match status" value="2"/>
</dbReference>
<feature type="compositionally biased region" description="Basic and acidic residues" evidence="6">
    <location>
        <begin position="671"/>
        <end position="680"/>
    </location>
</feature>
<dbReference type="InterPro" id="IPR049255">
    <property type="entry name" value="Apc1_N"/>
</dbReference>
<sequence length="1684" mass="183902">MRGKLTDDYLSNVPSSVLTAFLDDIATGCHRAHSIGAAISWSLNGRFVRSFRLSSTAKPLSAAQDAVHVVFARFKDTANSNSSTNTGCAFTVALCIFGTDTLGIHYYSGESFMLTLPFSVQSVYPLQAGLIVQRKIADPADMSPFASSTPIFFSLLGPRSEFKMIGLSRSIDLDIMRKQKRRQIVLSPTPAKNDIADGSLPIFNDQNTVLVGTAASRHNPSRQFVLCWDSAAQRCVLYQCTVLDPLPDGERERDVDVSVYSENMSIRRTSGSGADHDQRMSASRPRLSRQASLSVQRRSSAAVSAAAMAAASRRMSSYASAAKNDRRGSLLGRVSFNDSPGVGYAADIFREQRQMRAEVVLHTCWKERRQKGVTAHGSSRAPLGTSSIYVIQTITGNDVVCILNKDTEQIIGLETTEFTEIFRCSARSMAPVRALRTTLDDLAVVNTSGQIALLLMVNTSTSTSSRDSNANISDNNSNCDFVMLKTLHQGHIVRIDYSESSLITLSVDNSSSNWALSAFNLESKRPTPFPTLADTCEIFGITDSDPAYGAIGSLKLLDAVSDTFYHLAIGQNPVRTMQHLASLKNPLLLVSQMTPELQWLFRCAMHRIRELGSLHWPPEVLRLLGRFDLIANSKDNNAENGISTPMLDGQYTSVDSTSRSTNINSSGIVDDGDKPDEGSAEAKDIVELCNQVIDRATAASRDRSNAGNNDLSAQYHAISPKVFKSDLRVDEIERLLQVDAVTHTAGAVSGPEPTDDAEAARMQYMNYLARRVLALPLGRSLLKYSTCDLNSQDSLSVTNPRVAARFRGNKVETVWAAGDSDMHWPLFHSGVAAALSIERDQLRQAHSSWVLLHWPSETSPSTDNTNEEDSKGQYRDALSTHAGLLFGMGLLSNRNSDNKSGIIGTDSNSIFFAGKKPPSNGPLCDVPPWQVFKYLSIRHGLTSIALLLGYACAHRGSMSGSVSKILSLHIPNLLPPGSSELMLLSYGIQAAAMLGLGLLFMKSQNRRMAEVMLHELSSMKWATPDNTSSRLDDTDPAEGTAECYSLASGFALGFVALGQGLATRTLADLRLLDALSELLSGATTNIGNMIRYSSQPAESAALNSNSAGEHSAYYGSMPTMFSQLSTAPASGGKLSDLGVIAAIGLVFLGTNYMPAAQRLALPASFNQLKVADPFIVLWKTLMRSLIMLDHISTTKEWVESNMPCHSNTVHEPHSKELQRMRMHVVSAACFSIALKFAGTEDQAAHSTILAYFDELESIVARPALGYESNLTRSSAQLCLDIICISAALVMAGSGDIETMKRLRALHSVSASRTYGNHMASHMALGVLFLGGGARFTISRSLDTMALLVVSFFPRFPQHYSDNREHLQAWRHLWSLCVEPRCLIVRDTTTGIMCENVTATVFKSGPDGTINSELAILPLPLLALKGAQSMRLQALVLMTEFRQMPAQRFYRAIMENDIQTLKWLVDARKIDDICNKGMDSNGWTSLMLAARYGRFDIAAYLLELGHDDEAISVDAMGNTVPVISAKYKHEDICLAYLERYPKTISNVNCDGSSAINLAAQNGLDRVISWILDHGGNVNQRDIEGNTPLHYAASWNQYSTVSLLLERDAQSGLKNHKGYTAIEYAYSSAMDKHIRETVMRLQYKKQKQPTGGSFSNAHSRASTEASSPLMVPPKQLPISSSADQYR</sequence>
<dbReference type="Pfam" id="PF13637">
    <property type="entry name" value="Ank_4"/>
    <property type="match status" value="1"/>
</dbReference>
<keyword evidence="3" id="KW-0498">Mitosis</keyword>
<evidence type="ECO:0000256" key="6">
    <source>
        <dbReference type="SAM" id="MobiDB-lite"/>
    </source>
</evidence>
<dbReference type="Proteomes" id="UP001151518">
    <property type="component" value="Unassembled WGS sequence"/>
</dbReference>
<comment type="similarity">
    <text evidence="1">Belongs to the APC1 family.</text>
</comment>
<dbReference type="GO" id="GO:0007091">
    <property type="term" value="P:metaphase/anaphase transition of mitotic cell cycle"/>
    <property type="evidence" value="ECO:0007669"/>
    <property type="project" value="TreeGrafter"/>
</dbReference>